<name>A0AAP0NZQ6_9MAGN</name>
<dbReference type="AlphaFoldDB" id="A0AAP0NZQ6"/>
<evidence type="ECO:0000313" key="1">
    <source>
        <dbReference type="EMBL" id="KAK9125917.1"/>
    </source>
</evidence>
<protein>
    <submittedName>
        <fullName evidence="1">Uncharacterized protein</fullName>
    </submittedName>
</protein>
<evidence type="ECO:0000313" key="2">
    <source>
        <dbReference type="Proteomes" id="UP001419268"/>
    </source>
</evidence>
<comment type="caution">
    <text evidence="1">The sequence shown here is derived from an EMBL/GenBank/DDBJ whole genome shotgun (WGS) entry which is preliminary data.</text>
</comment>
<organism evidence="1 2">
    <name type="scientific">Stephania cephalantha</name>
    <dbReference type="NCBI Taxonomy" id="152367"/>
    <lineage>
        <taxon>Eukaryota</taxon>
        <taxon>Viridiplantae</taxon>
        <taxon>Streptophyta</taxon>
        <taxon>Embryophyta</taxon>
        <taxon>Tracheophyta</taxon>
        <taxon>Spermatophyta</taxon>
        <taxon>Magnoliopsida</taxon>
        <taxon>Ranunculales</taxon>
        <taxon>Menispermaceae</taxon>
        <taxon>Menispermoideae</taxon>
        <taxon>Cissampelideae</taxon>
        <taxon>Stephania</taxon>
    </lineage>
</organism>
<dbReference type="EMBL" id="JBBNAG010000006">
    <property type="protein sequence ID" value="KAK9125917.1"/>
    <property type="molecule type" value="Genomic_DNA"/>
</dbReference>
<keyword evidence="2" id="KW-1185">Reference proteome</keyword>
<proteinExistence type="predicted"/>
<sequence>MNCGPSCTKVHVSVTQGILPALRGLRKRDCGSCRRSPQEKPLAPKYGIVCYTRHIPAFSSKTFMRILT</sequence>
<reference evidence="1 2" key="1">
    <citation type="submission" date="2024-01" db="EMBL/GenBank/DDBJ databases">
        <title>Genome assemblies of Stephania.</title>
        <authorList>
            <person name="Yang L."/>
        </authorList>
    </citation>
    <scope>NUCLEOTIDE SEQUENCE [LARGE SCALE GENOMIC DNA]</scope>
    <source>
        <strain evidence="1">JXDWG</strain>
        <tissue evidence="1">Leaf</tissue>
    </source>
</reference>
<gene>
    <name evidence="1" type="ORF">Scep_014763</name>
</gene>
<dbReference type="Proteomes" id="UP001419268">
    <property type="component" value="Unassembled WGS sequence"/>
</dbReference>
<accession>A0AAP0NZQ6</accession>